<dbReference type="InterPro" id="IPR046576">
    <property type="entry name" value="DUF6636"/>
</dbReference>
<reference evidence="1 2" key="1">
    <citation type="journal article" date="2019" name="Emerg. Microbes Infect.">
        <title>Comprehensive subspecies identification of 175 nontuberculous mycobacteria species based on 7547 genomic profiles.</title>
        <authorList>
            <person name="Matsumoto Y."/>
            <person name="Kinjo T."/>
            <person name="Motooka D."/>
            <person name="Nabeya D."/>
            <person name="Jung N."/>
            <person name="Uechi K."/>
            <person name="Horii T."/>
            <person name="Iida T."/>
            <person name="Fujita J."/>
            <person name="Nakamura S."/>
        </authorList>
    </citation>
    <scope>NUCLEOTIDE SEQUENCE [LARGE SCALE GENOMIC DNA]</scope>
    <source>
        <strain evidence="1 2">JCM 12375</strain>
    </source>
</reference>
<name>A0ABM7I124_MYCME</name>
<sequence length="185" mass="18994">MFNHLPNTHITADVNSPVMVYQGIRWFVAGGAIVAGLLSAGCHSAGQMAAAPMPAAPVPSADAVTVLADHRVNKLTPFTSPSGNIGCYLDADTARCDISERDWAPPKRPADCQLAYGHGITLATGGTAEFVCAGDTALGGGGELAYGDSITAGVLRCESTGSGISCRDTVTGHGFAISREAYHLF</sequence>
<dbReference type="Proteomes" id="UP000465622">
    <property type="component" value="Chromosome"/>
</dbReference>
<protein>
    <submittedName>
        <fullName evidence="1">Uncharacterized protein</fullName>
    </submittedName>
</protein>
<accession>A0ABM7I124</accession>
<evidence type="ECO:0000313" key="1">
    <source>
        <dbReference type="EMBL" id="BBX36587.1"/>
    </source>
</evidence>
<dbReference type="Pfam" id="PF20341">
    <property type="entry name" value="DUF6636"/>
    <property type="match status" value="1"/>
</dbReference>
<gene>
    <name evidence="1" type="ORF">MMAGJ_58690</name>
</gene>
<proteinExistence type="predicted"/>
<dbReference type="EMBL" id="AP022567">
    <property type="protein sequence ID" value="BBX36587.1"/>
    <property type="molecule type" value="Genomic_DNA"/>
</dbReference>
<evidence type="ECO:0000313" key="2">
    <source>
        <dbReference type="Proteomes" id="UP000465622"/>
    </source>
</evidence>
<organism evidence="1 2">
    <name type="scientific">Mycolicibacterium mageritense</name>
    <name type="common">Mycobacterium mageritense</name>
    <dbReference type="NCBI Taxonomy" id="53462"/>
    <lineage>
        <taxon>Bacteria</taxon>
        <taxon>Bacillati</taxon>
        <taxon>Actinomycetota</taxon>
        <taxon>Actinomycetes</taxon>
        <taxon>Mycobacteriales</taxon>
        <taxon>Mycobacteriaceae</taxon>
        <taxon>Mycolicibacterium</taxon>
    </lineage>
</organism>
<keyword evidence="2" id="KW-1185">Reference proteome</keyword>